<gene>
    <name evidence="8" type="ORF">AQJ11_14355</name>
</gene>
<evidence type="ECO:0000256" key="6">
    <source>
        <dbReference type="ARBA" id="ARBA00023033"/>
    </source>
</evidence>
<evidence type="ECO:0000313" key="8">
    <source>
        <dbReference type="EMBL" id="KUN27796.1"/>
    </source>
</evidence>
<evidence type="ECO:0000256" key="3">
    <source>
        <dbReference type="ARBA" id="ARBA00022723"/>
    </source>
</evidence>
<dbReference type="SUPFAM" id="SSF48264">
    <property type="entry name" value="Cytochrome P450"/>
    <property type="match status" value="1"/>
</dbReference>
<dbReference type="FunFam" id="1.10.630.10:FF:000018">
    <property type="entry name" value="Cytochrome P450 monooxygenase"/>
    <property type="match status" value="1"/>
</dbReference>
<dbReference type="GO" id="GO:0008395">
    <property type="term" value="F:steroid hydroxylase activity"/>
    <property type="evidence" value="ECO:0007669"/>
    <property type="project" value="TreeGrafter"/>
</dbReference>
<dbReference type="GO" id="GO:0036199">
    <property type="term" value="F:cholest-4-en-3-one 26-monooxygenase activity"/>
    <property type="evidence" value="ECO:0007669"/>
    <property type="project" value="TreeGrafter"/>
</dbReference>
<evidence type="ECO:0000256" key="2">
    <source>
        <dbReference type="ARBA" id="ARBA00022617"/>
    </source>
</evidence>
<keyword evidence="9" id="KW-1185">Reference proteome</keyword>
<dbReference type="Gene3D" id="1.10.630.10">
    <property type="entry name" value="Cytochrome P450"/>
    <property type="match status" value="1"/>
</dbReference>
<dbReference type="EMBL" id="LMWP01000016">
    <property type="protein sequence ID" value="KUN27796.1"/>
    <property type="molecule type" value="Genomic_DNA"/>
</dbReference>
<organism evidence="8 9">
    <name type="scientific">Streptomyces corchorusii</name>
    <name type="common">Streptomyces chibaensis</name>
    <dbReference type="NCBI Taxonomy" id="1903"/>
    <lineage>
        <taxon>Bacteria</taxon>
        <taxon>Bacillati</taxon>
        <taxon>Actinomycetota</taxon>
        <taxon>Actinomycetes</taxon>
        <taxon>Kitasatosporales</taxon>
        <taxon>Streptomycetaceae</taxon>
        <taxon>Streptomyces</taxon>
    </lineage>
</organism>
<dbReference type="InterPro" id="IPR001128">
    <property type="entry name" value="Cyt_P450"/>
</dbReference>
<name>A0A101QD87_STRCK</name>
<dbReference type="AlphaFoldDB" id="A0A101QD87"/>
<evidence type="ECO:0000256" key="4">
    <source>
        <dbReference type="ARBA" id="ARBA00023002"/>
    </source>
</evidence>
<evidence type="ECO:0000313" key="9">
    <source>
        <dbReference type="Proteomes" id="UP000053398"/>
    </source>
</evidence>
<keyword evidence="2 7" id="KW-0349">Heme</keyword>
<dbReference type="InterPro" id="IPR036396">
    <property type="entry name" value="Cyt_P450_sf"/>
</dbReference>
<comment type="caution">
    <text evidence="8">The sequence shown here is derived from an EMBL/GenBank/DDBJ whole genome shotgun (WGS) entry which is preliminary data.</text>
</comment>
<evidence type="ECO:0000256" key="7">
    <source>
        <dbReference type="RuleBase" id="RU000461"/>
    </source>
</evidence>
<keyword evidence="5 7" id="KW-0408">Iron</keyword>
<dbReference type="InterPro" id="IPR002397">
    <property type="entry name" value="Cyt_P450_B"/>
</dbReference>
<dbReference type="Pfam" id="PF00067">
    <property type="entry name" value="p450"/>
    <property type="match status" value="1"/>
</dbReference>
<keyword evidence="3 7" id="KW-0479">Metal-binding</keyword>
<dbReference type="PRINTS" id="PR00359">
    <property type="entry name" value="BP450"/>
</dbReference>
<accession>A0A101QD87</accession>
<dbReference type="PANTHER" id="PTHR46696:SF4">
    <property type="entry name" value="BIOTIN BIOSYNTHESIS CYTOCHROME P450"/>
    <property type="match status" value="1"/>
</dbReference>
<dbReference type="RefSeq" id="WP_059263303.1">
    <property type="nucleotide sequence ID" value="NZ_KQ948355.1"/>
</dbReference>
<dbReference type="PANTHER" id="PTHR46696">
    <property type="entry name" value="P450, PUTATIVE (EUROFUNG)-RELATED"/>
    <property type="match status" value="1"/>
</dbReference>
<evidence type="ECO:0000256" key="5">
    <source>
        <dbReference type="ARBA" id="ARBA00023004"/>
    </source>
</evidence>
<dbReference type="GO" id="GO:0006707">
    <property type="term" value="P:cholesterol catabolic process"/>
    <property type="evidence" value="ECO:0007669"/>
    <property type="project" value="TreeGrafter"/>
</dbReference>
<dbReference type="GO" id="GO:0005506">
    <property type="term" value="F:iron ion binding"/>
    <property type="evidence" value="ECO:0007669"/>
    <property type="project" value="InterPro"/>
</dbReference>
<keyword evidence="6 7" id="KW-0503">Monooxygenase</keyword>
<dbReference type="CDD" id="cd11033">
    <property type="entry name" value="CYP142-like"/>
    <property type="match status" value="1"/>
</dbReference>
<dbReference type="InterPro" id="IPR017972">
    <property type="entry name" value="Cyt_P450_CS"/>
</dbReference>
<protein>
    <submittedName>
        <fullName evidence="8">Cytochrome</fullName>
    </submittedName>
</protein>
<evidence type="ECO:0000256" key="1">
    <source>
        <dbReference type="ARBA" id="ARBA00010617"/>
    </source>
</evidence>
<dbReference type="PROSITE" id="PS00086">
    <property type="entry name" value="CYTOCHROME_P450"/>
    <property type="match status" value="1"/>
</dbReference>
<sequence>MRISTPHPGGPGTGIDLDTVDLFDPELYAVGDPHAIWTVMRERAPVHRQTLPDGRSFWSVTKYHDVNDVLRDHTRFTSNRGTLLSILGGTDPAGGKMMAASDPPVHTAMREPLNKVLSHRALKSRQPQIRRVVHRLLAPLLDGGTWDVAAAGAGFPMAFTGTLMGLPEADWPRLTRLTTMAVAPEDHDFRESAGDSTLTAAHHELFAYFSGQVKRRVRHGFAEDDLIGFLTELEAGGRRLRHDEIVYNCYSLLLGANVTTPHAIAATVLALMEHPQEYRRLLADPSLTTGAVEEGLRWASPANHFMRYVTQDITLRGQELKAGDAVVAWLGSANRDEEVFPEPFRFDVTRSPNRHVAFGFGPHYCIGAPLARIALRLLFEEIVALVEAFAPAGPVEHLTSNFVAGIKRMPLTATLREGAARTLAEAVAADGPVPA</sequence>
<comment type="similarity">
    <text evidence="1 7">Belongs to the cytochrome P450 family.</text>
</comment>
<keyword evidence="4 7" id="KW-0560">Oxidoreductase</keyword>
<reference evidence="8 9" key="1">
    <citation type="submission" date="2015-10" db="EMBL/GenBank/DDBJ databases">
        <title>Draft genome sequence of Streptomyces corchorusii DSM 40340, type strain for the species Streptomyces corchorusii.</title>
        <authorList>
            <person name="Ruckert C."/>
            <person name="Winkler A."/>
            <person name="Kalinowski J."/>
            <person name="Kampfer P."/>
            <person name="Glaeser S."/>
        </authorList>
    </citation>
    <scope>NUCLEOTIDE SEQUENCE [LARGE SCALE GENOMIC DNA]</scope>
    <source>
        <strain evidence="8 9">DSM 40340</strain>
    </source>
</reference>
<dbReference type="GO" id="GO:0020037">
    <property type="term" value="F:heme binding"/>
    <property type="evidence" value="ECO:0007669"/>
    <property type="project" value="InterPro"/>
</dbReference>
<proteinExistence type="inferred from homology"/>
<dbReference type="Proteomes" id="UP000053398">
    <property type="component" value="Unassembled WGS sequence"/>
</dbReference>